<keyword evidence="2" id="KW-1185">Reference proteome</keyword>
<accession>A0A9W6R5S5</accession>
<gene>
    <name evidence="1" type="ORF">Atai01_58270</name>
</gene>
<comment type="caution">
    <text evidence="1">The sequence shown here is derived from an EMBL/GenBank/DDBJ whole genome shotgun (WGS) entry which is preliminary data.</text>
</comment>
<dbReference type="AlphaFoldDB" id="A0A9W6R5S5"/>
<dbReference type="Proteomes" id="UP001165136">
    <property type="component" value="Unassembled WGS sequence"/>
</dbReference>
<evidence type="ECO:0000313" key="1">
    <source>
        <dbReference type="EMBL" id="GLY69208.1"/>
    </source>
</evidence>
<dbReference type="EMBL" id="BSTI01000015">
    <property type="protein sequence ID" value="GLY69208.1"/>
    <property type="molecule type" value="Genomic_DNA"/>
</dbReference>
<protein>
    <submittedName>
        <fullName evidence="1">Uncharacterized protein</fullName>
    </submittedName>
</protein>
<organism evidence="1 2">
    <name type="scientific">Amycolatopsis taiwanensis</name>
    <dbReference type="NCBI Taxonomy" id="342230"/>
    <lineage>
        <taxon>Bacteria</taxon>
        <taxon>Bacillati</taxon>
        <taxon>Actinomycetota</taxon>
        <taxon>Actinomycetes</taxon>
        <taxon>Pseudonocardiales</taxon>
        <taxon>Pseudonocardiaceae</taxon>
        <taxon>Amycolatopsis</taxon>
    </lineage>
</organism>
<name>A0A9W6R5S5_9PSEU</name>
<evidence type="ECO:0000313" key="2">
    <source>
        <dbReference type="Proteomes" id="UP001165136"/>
    </source>
</evidence>
<proteinExistence type="predicted"/>
<sequence>MGSASALKTESMALASGFTTKIMQAFTCICNHEPPQTDFDRPIMAIGRSKWTALEALYSR</sequence>
<reference evidence="1" key="1">
    <citation type="submission" date="2023-03" db="EMBL/GenBank/DDBJ databases">
        <title>Amycolatopsis taiwanensis NBRC 103393.</title>
        <authorList>
            <person name="Ichikawa N."/>
            <person name="Sato H."/>
            <person name="Tonouchi N."/>
        </authorList>
    </citation>
    <scope>NUCLEOTIDE SEQUENCE</scope>
    <source>
        <strain evidence="1">NBRC 103393</strain>
    </source>
</reference>